<organism evidence="1">
    <name type="scientific">Rhizophora mucronata</name>
    <name type="common">Asiatic mangrove</name>
    <dbReference type="NCBI Taxonomy" id="61149"/>
    <lineage>
        <taxon>Eukaryota</taxon>
        <taxon>Viridiplantae</taxon>
        <taxon>Streptophyta</taxon>
        <taxon>Embryophyta</taxon>
        <taxon>Tracheophyta</taxon>
        <taxon>Spermatophyta</taxon>
        <taxon>Magnoliopsida</taxon>
        <taxon>eudicotyledons</taxon>
        <taxon>Gunneridae</taxon>
        <taxon>Pentapetalae</taxon>
        <taxon>rosids</taxon>
        <taxon>fabids</taxon>
        <taxon>Malpighiales</taxon>
        <taxon>Rhizophoraceae</taxon>
        <taxon>Rhizophora</taxon>
    </lineage>
</organism>
<protein>
    <submittedName>
        <fullName evidence="1">Uncharacterized protein</fullName>
    </submittedName>
</protein>
<name>A0A2P2QRF3_RHIMU</name>
<dbReference type="AlphaFoldDB" id="A0A2P2QRF3"/>
<dbReference type="EMBL" id="GGEC01089108">
    <property type="protein sequence ID" value="MBX69592.1"/>
    <property type="molecule type" value="Transcribed_RNA"/>
</dbReference>
<reference evidence="1" key="1">
    <citation type="submission" date="2018-02" db="EMBL/GenBank/DDBJ databases">
        <title>Rhizophora mucronata_Transcriptome.</title>
        <authorList>
            <person name="Meera S.P."/>
            <person name="Sreeshan A."/>
            <person name="Augustine A."/>
        </authorList>
    </citation>
    <scope>NUCLEOTIDE SEQUENCE</scope>
    <source>
        <tissue evidence="1">Leaf</tissue>
    </source>
</reference>
<sequence length="19" mass="2349">MVNLYKCPFTEWICRGLQF</sequence>
<proteinExistence type="predicted"/>
<evidence type="ECO:0000313" key="1">
    <source>
        <dbReference type="EMBL" id="MBX69592.1"/>
    </source>
</evidence>
<accession>A0A2P2QRF3</accession>